<gene>
    <name evidence="3" type="ORF">HYALB_00006958</name>
</gene>
<feature type="region of interest" description="Disordered" evidence="1">
    <location>
        <begin position="174"/>
        <end position="193"/>
    </location>
</feature>
<organism evidence="3 4">
    <name type="scientific">Hymenoscyphus albidus</name>
    <dbReference type="NCBI Taxonomy" id="595503"/>
    <lineage>
        <taxon>Eukaryota</taxon>
        <taxon>Fungi</taxon>
        <taxon>Dikarya</taxon>
        <taxon>Ascomycota</taxon>
        <taxon>Pezizomycotina</taxon>
        <taxon>Leotiomycetes</taxon>
        <taxon>Helotiales</taxon>
        <taxon>Helotiaceae</taxon>
        <taxon>Hymenoscyphus</taxon>
    </lineage>
</organism>
<dbReference type="EMBL" id="CAJVRM010000078">
    <property type="protein sequence ID" value="CAG8973688.1"/>
    <property type="molecule type" value="Genomic_DNA"/>
</dbReference>
<sequence>MKAVIKATAFALFITGVPSLRTGAEFQIDADTDVGFESFVKEFYISLENTNSTADFTDHFVKDTGVMVVNGKESKGFAAILAAKQSFTNKGKTTNHLLRSANTLGKQEKNETFVVDFILQTTTQPGNACTETTGRGQFTLTTGATSQIELSPHTNFLARYQVDIADSKKTCSVQEEAPPLDPSVASGGVGVIS</sequence>
<feature type="signal peptide" evidence="2">
    <location>
        <begin position="1"/>
        <end position="19"/>
    </location>
</feature>
<evidence type="ECO:0000313" key="4">
    <source>
        <dbReference type="Proteomes" id="UP000701801"/>
    </source>
</evidence>
<evidence type="ECO:0000256" key="2">
    <source>
        <dbReference type="SAM" id="SignalP"/>
    </source>
</evidence>
<reference evidence="3" key="1">
    <citation type="submission" date="2021-07" db="EMBL/GenBank/DDBJ databases">
        <authorList>
            <person name="Durling M."/>
        </authorList>
    </citation>
    <scope>NUCLEOTIDE SEQUENCE</scope>
</reference>
<evidence type="ECO:0000256" key="1">
    <source>
        <dbReference type="SAM" id="MobiDB-lite"/>
    </source>
</evidence>
<protein>
    <submittedName>
        <fullName evidence="3">Uncharacterized protein</fullName>
    </submittedName>
</protein>
<keyword evidence="2" id="KW-0732">Signal</keyword>
<proteinExistence type="predicted"/>
<feature type="chain" id="PRO_5040150030" evidence="2">
    <location>
        <begin position="20"/>
        <end position="193"/>
    </location>
</feature>
<name>A0A9N9LGM9_9HELO</name>
<dbReference type="AlphaFoldDB" id="A0A9N9LGM9"/>
<dbReference type="Proteomes" id="UP000701801">
    <property type="component" value="Unassembled WGS sequence"/>
</dbReference>
<accession>A0A9N9LGM9</accession>
<evidence type="ECO:0000313" key="3">
    <source>
        <dbReference type="EMBL" id="CAG8973688.1"/>
    </source>
</evidence>
<keyword evidence="4" id="KW-1185">Reference proteome</keyword>
<dbReference type="OrthoDB" id="10309053at2759"/>
<comment type="caution">
    <text evidence="3">The sequence shown here is derived from an EMBL/GenBank/DDBJ whole genome shotgun (WGS) entry which is preliminary data.</text>
</comment>